<dbReference type="EMBL" id="BDEQ01000001">
    <property type="protein sequence ID" value="GAT96787.1"/>
    <property type="molecule type" value="Genomic_DNA"/>
</dbReference>
<dbReference type="VEuPathDB" id="AmoebaDB:KM1_170950"/>
<dbReference type="AlphaFoldDB" id="A0A5K1TW14"/>
<evidence type="ECO:0000313" key="2">
    <source>
        <dbReference type="EMBL" id="GAT98620.1"/>
    </source>
</evidence>
<protein>
    <submittedName>
        <fullName evidence="1">Uncharacterized protein</fullName>
    </submittedName>
</protein>
<proteinExistence type="predicted"/>
<comment type="caution">
    <text evidence="1">The sequence shown here is derived from an EMBL/GenBank/DDBJ whole genome shotgun (WGS) entry which is preliminary data.</text>
</comment>
<organism evidence="1 3">
    <name type="scientific">Entamoeba histolytica</name>
    <dbReference type="NCBI Taxonomy" id="5759"/>
    <lineage>
        <taxon>Eukaryota</taxon>
        <taxon>Amoebozoa</taxon>
        <taxon>Evosea</taxon>
        <taxon>Archamoebae</taxon>
        <taxon>Mastigamoebida</taxon>
        <taxon>Entamoebidae</taxon>
        <taxon>Entamoeba</taxon>
    </lineage>
</organism>
<evidence type="ECO:0000313" key="3">
    <source>
        <dbReference type="Proteomes" id="UP000078387"/>
    </source>
</evidence>
<dbReference type="Proteomes" id="UP000078387">
    <property type="component" value="Unassembled WGS sequence"/>
</dbReference>
<name>A0A5K1TW14_ENTHI</name>
<dbReference type="EMBL" id="BDEQ01000001">
    <property type="protein sequence ID" value="GAT98620.1"/>
    <property type="molecule type" value="Genomic_DNA"/>
</dbReference>
<dbReference type="VEuPathDB" id="AmoebaDB:EHI_070560"/>
<reference evidence="1 3" key="1">
    <citation type="submission" date="2016-05" db="EMBL/GenBank/DDBJ databases">
        <title>First whole genome sequencing of Entamoeba histolytica HM1:IMSS-clone-6.</title>
        <authorList>
            <person name="Mukherjee Avik.K."/>
            <person name="Izumyama S."/>
            <person name="Nakada-Tsukui K."/>
            <person name="Nozaki T."/>
        </authorList>
    </citation>
    <scope>NUCLEOTIDE SEQUENCE [LARGE SCALE GENOMIC DNA]</scope>
    <source>
        <strain evidence="1 3">HM1:IMSS clone 6</strain>
    </source>
</reference>
<dbReference type="VEuPathDB" id="AmoebaDB:EHI5A_107440"/>
<evidence type="ECO:0000313" key="1">
    <source>
        <dbReference type="EMBL" id="GAT96787.1"/>
    </source>
</evidence>
<sequence>MQREVPPEIIQLLDGIKLQNEKIFEMQEEQVQWNKQHAINLKSILDKINEMYQIIRDFKETKRKSIQPNNTIHPSLTTTLTPKSNNKQLEINTHEGSAKKKSSNPLINKLSHNNKFKNQENTQRTNALQSLVDLQDNLRKRTKELSKTPTKRLEIEDVPNQKKSRLNYSISSNVNNILKLEEVLMSIDSEEVFDQITEENIKKMIPCIVNIFIVGDDIQKEFVALEFVWEITRKHERIFEGTEGVVLANKLLHSLQLFYSTPNIQRDDCPLNSDEMKWLFEFFMHYSN</sequence>
<accession>A0A5K1TW14</accession>
<gene>
    <name evidence="1" type="ORF">CL6EHI_070560</name>
    <name evidence="2" type="ORF">CL6EHI_166040</name>
</gene>